<protein>
    <submittedName>
        <fullName evidence="1">Uncharacterized protein</fullName>
    </submittedName>
</protein>
<sequence length="447" mass="46360">MASIFGMLRKIGDLGTSADGVGALMATVPAGRNFYAEIDPPPGGAAAGEAGLNGEAFIPGQCYFSVRMVEMRLTDAGNYIAAFLPLCAFFLRYTEAGAQREIPYVVGYDAIQQAMGAAAPQSGAGRVVFRDVYIARNVPYNSDGLEMFAALCRFSDSSLTRGILDFVATTVSMFGGAVGGAVVKAGEGLLKPLSKLFGTDGVSIRFGVFDGLALRRSGYRVLAGTDSQDRLQGLQLVDGVLHRQNGSGGLEPVNDVDYLVLAFEQRATLGEDMFSAAAALPFHRKWTETTTALLSDNAVAARAAFQSLAVDIAGSPLLIERDRFALLAAYSSEREKWKARKKSLKSAAGDGKGQNIASAVADRQKAAAARNSPVAQPLDAARLLLAKSAAAGAGTPPAGQDNASLTLALSALLDTLQPGANGKPGAPPAALSGASREMLSAILGESS</sequence>
<dbReference type="eggNOG" id="ENOG503364N">
    <property type="taxonomic scope" value="Bacteria"/>
</dbReference>
<dbReference type="Proteomes" id="UP000006876">
    <property type="component" value="Chromosome"/>
</dbReference>
<reference evidence="1 2" key="1">
    <citation type="journal article" date="2011" name="J. Bacteriol.">
        <title>Complete genome sequence of the haloaromatic acid-degrading bacterium Achromobacter xylosoxidans A8.</title>
        <authorList>
            <person name="Strnad H."/>
            <person name="Ridl J."/>
            <person name="Paces J."/>
            <person name="Kolar M."/>
            <person name="Vlcek C."/>
            <person name="Paces V."/>
        </authorList>
    </citation>
    <scope>NUCLEOTIDE SEQUENCE [LARGE SCALE GENOMIC DNA]</scope>
    <source>
        <strain evidence="1 2">A8</strain>
    </source>
</reference>
<dbReference type="HOGENOM" id="CLU_611967_0_0_4"/>
<dbReference type="EMBL" id="CP002287">
    <property type="protein sequence ID" value="ADP13624.1"/>
    <property type="molecule type" value="Genomic_DNA"/>
</dbReference>
<name>E3HRW3_ACHXA</name>
<gene>
    <name evidence="1" type="ordered locus">AXYL_00264</name>
</gene>
<evidence type="ECO:0000313" key="1">
    <source>
        <dbReference type="EMBL" id="ADP13624.1"/>
    </source>
</evidence>
<dbReference type="OrthoDB" id="8649508at2"/>
<evidence type="ECO:0000313" key="2">
    <source>
        <dbReference type="Proteomes" id="UP000006876"/>
    </source>
</evidence>
<dbReference type="KEGG" id="axy:AXYL_00264"/>
<organism evidence="1 2">
    <name type="scientific">Achromobacter xylosoxidans (strain A8)</name>
    <dbReference type="NCBI Taxonomy" id="762376"/>
    <lineage>
        <taxon>Bacteria</taxon>
        <taxon>Pseudomonadati</taxon>
        <taxon>Pseudomonadota</taxon>
        <taxon>Betaproteobacteria</taxon>
        <taxon>Burkholderiales</taxon>
        <taxon>Alcaligenaceae</taxon>
        <taxon>Achromobacter</taxon>
    </lineage>
</organism>
<dbReference type="STRING" id="762376.AXYL_00264"/>
<accession>E3HRW3</accession>
<dbReference type="PATRIC" id="fig|762376.5.peg.264"/>
<proteinExistence type="predicted"/>
<dbReference type="AlphaFoldDB" id="E3HRW3"/>
<dbReference type="RefSeq" id="WP_013391023.1">
    <property type="nucleotide sequence ID" value="NC_014640.1"/>
</dbReference>